<reference evidence="1 2" key="1">
    <citation type="journal article" date="2016" name="Nat. Commun.">
        <title>Thousands of microbial genomes shed light on interconnected biogeochemical processes in an aquifer system.</title>
        <authorList>
            <person name="Anantharaman K."/>
            <person name="Brown C.T."/>
            <person name="Hug L.A."/>
            <person name="Sharon I."/>
            <person name="Castelle C.J."/>
            <person name="Probst A.J."/>
            <person name="Thomas B.C."/>
            <person name="Singh A."/>
            <person name="Wilkins M.J."/>
            <person name="Karaoz U."/>
            <person name="Brodie E.L."/>
            <person name="Williams K.H."/>
            <person name="Hubbard S.S."/>
            <person name="Banfield J.F."/>
        </authorList>
    </citation>
    <scope>NUCLEOTIDE SEQUENCE [LARGE SCALE GENOMIC DNA]</scope>
</reference>
<dbReference type="Proteomes" id="UP000179324">
    <property type="component" value="Unassembled WGS sequence"/>
</dbReference>
<name>A0A1F6BM60_9BACT</name>
<gene>
    <name evidence="1" type="ORF">A2127_02230</name>
</gene>
<evidence type="ECO:0000313" key="1">
    <source>
        <dbReference type="EMBL" id="OGG37990.1"/>
    </source>
</evidence>
<proteinExistence type="predicted"/>
<dbReference type="EMBL" id="MFKI01000037">
    <property type="protein sequence ID" value="OGG37990.1"/>
    <property type="molecule type" value="Genomic_DNA"/>
</dbReference>
<dbReference type="AlphaFoldDB" id="A0A1F6BM60"/>
<accession>A0A1F6BM60</accession>
<dbReference type="Pfam" id="PF13563">
    <property type="entry name" value="2_5_RNA_ligase2"/>
    <property type="match status" value="1"/>
</dbReference>
<evidence type="ECO:0008006" key="3">
    <source>
        <dbReference type="Google" id="ProtNLM"/>
    </source>
</evidence>
<dbReference type="Gene3D" id="3.90.1140.10">
    <property type="entry name" value="Cyclic phosphodiesterase"/>
    <property type="match status" value="1"/>
</dbReference>
<dbReference type="SUPFAM" id="SSF55144">
    <property type="entry name" value="LigT-like"/>
    <property type="match status" value="1"/>
</dbReference>
<organism evidence="1 2">
    <name type="scientific">Candidatus Jorgensenbacteria bacterium GWC1_48_12</name>
    <dbReference type="NCBI Taxonomy" id="1798469"/>
    <lineage>
        <taxon>Bacteria</taxon>
        <taxon>Candidatus Joergenseniibacteriota</taxon>
    </lineage>
</organism>
<dbReference type="InterPro" id="IPR009097">
    <property type="entry name" value="Cyclic_Pdiesterase"/>
</dbReference>
<comment type="caution">
    <text evidence="1">The sequence shown here is derived from an EMBL/GenBank/DDBJ whole genome shotgun (WGS) entry which is preliminary data.</text>
</comment>
<evidence type="ECO:0000313" key="2">
    <source>
        <dbReference type="Proteomes" id="UP000179324"/>
    </source>
</evidence>
<protein>
    <recommendedName>
        <fullName evidence="3">2'-5' RNA ligase</fullName>
    </recommendedName>
</protein>
<sequence>MLLDIVVLPPAKLRRKISDELKKATAGHSSVFVVDDTKLIPHLSLWHMRTSKKMIDGLMKELAKIVRTQKPIRIESAGFTTCKKPKECVEFKVKNSKALASLQQKVFLKTYSFKTGMMPPYKPLGVPTGRVLKEAKKYGRSLEFHPHFTMGLLKRKEDALEVVKTMRRVEFNFFTKEIYICEVDYWWQVTKIIKKIRFGNMA</sequence>